<accession>A0ACC6TRK3</accession>
<evidence type="ECO:0000313" key="2">
    <source>
        <dbReference type="Proteomes" id="UP000053480"/>
    </source>
</evidence>
<dbReference type="EMBL" id="JZWS03000042">
    <property type="protein sequence ID" value="MEW9492501.1"/>
    <property type="molecule type" value="Genomic_DNA"/>
</dbReference>
<dbReference type="Proteomes" id="UP000053480">
    <property type="component" value="Unassembled WGS sequence"/>
</dbReference>
<name>A0ACC6TRK3_9CREN</name>
<evidence type="ECO:0000313" key="1">
    <source>
        <dbReference type="EMBL" id="MEW9492501.1"/>
    </source>
</evidence>
<sequence length="153" mass="16875">MNKIVTASIILAVLVTSTLVVSEIYLGPLLSVRFTINQQPAVVYGAYLNLGNLTPGLYYTYSTTAYIEVLTPGVYNITINEMLFEAFSSYNVTLSLQNSTATSTLTFSNGYPFSQAVYLNKGNYSVYITLNFVVSSNPSLLDYSGPVIYVYYK</sequence>
<reference evidence="1" key="1">
    <citation type="submission" date="2024-07" db="EMBL/GenBank/DDBJ databases">
        <title>Metagenome and Metagenome-Assembled Genomes of Archaea from a hot spring from the geothermal field of Los Azufres, Mexico.</title>
        <authorList>
            <person name="Marin-Paredes R."/>
            <person name="Martinez-Romero E."/>
            <person name="Servin-Garciduenas L.E."/>
        </authorList>
    </citation>
    <scope>NUCLEOTIDE SEQUENCE</scope>
    <source>
        <strain evidence="1">AZ1-454</strain>
    </source>
</reference>
<gene>
    <name evidence="1" type="ORF">TQ35_0009940</name>
</gene>
<proteinExistence type="predicted"/>
<comment type="caution">
    <text evidence="1">The sequence shown here is derived from an EMBL/GenBank/DDBJ whole genome shotgun (WGS) entry which is preliminary data.</text>
</comment>
<organism evidence="1 2">
    <name type="scientific">Candidatus Aramenus sulfurataquae</name>
    <dbReference type="NCBI Taxonomy" id="1326980"/>
    <lineage>
        <taxon>Archaea</taxon>
        <taxon>Thermoproteota</taxon>
        <taxon>Thermoprotei</taxon>
        <taxon>Sulfolobales</taxon>
        <taxon>Sulfolobaceae</taxon>
        <taxon>Candidatus Aramenus</taxon>
    </lineage>
</organism>
<protein>
    <submittedName>
        <fullName evidence="1">Uncharacterized protein</fullName>
    </submittedName>
</protein>